<dbReference type="Pfam" id="PF07669">
    <property type="entry name" value="Eco57I"/>
    <property type="match status" value="1"/>
</dbReference>
<dbReference type="PANTHER" id="PTHR33841:SF1">
    <property type="entry name" value="DNA METHYLTRANSFERASE A"/>
    <property type="match status" value="1"/>
</dbReference>
<dbReference type="PRINTS" id="PR00507">
    <property type="entry name" value="N12N6MTFRASE"/>
</dbReference>
<evidence type="ECO:0000313" key="7">
    <source>
        <dbReference type="EMBL" id="BDZ47172.1"/>
    </source>
</evidence>
<dbReference type="InterPro" id="IPR011639">
    <property type="entry name" value="MethylTrfase_TaqI-like_dom"/>
</dbReference>
<proteinExistence type="predicted"/>
<protein>
    <recommendedName>
        <fullName evidence="1">site-specific DNA-methyltransferase (adenine-specific)</fullName>
        <ecNumber evidence="1">2.1.1.72</ecNumber>
    </recommendedName>
</protein>
<keyword evidence="7" id="KW-0378">Hydrolase</keyword>
<dbReference type="InterPro" id="IPR002052">
    <property type="entry name" value="DNA_methylase_N6_adenine_CS"/>
</dbReference>
<keyword evidence="7" id="KW-0255">Endonuclease</keyword>
<dbReference type="InterPro" id="IPR029063">
    <property type="entry name" value="SAM-dependent_MTases_sf"/>
</dbReference>
<name>A0ABM8GFP1_9MICO</name>
<evidence type="ECO:0000313" key="8">
    <source>
        <dbReference type="Proteomes" id="UP001321498"/>
    </source>
</evidence>
<keyword evidence="3" id="KW-0808">Transferase</keyword>
<organism evidence="7 8">
    <name type="scientific">Naasia aerilata</name>
    <dbReference type="NCBI Taxonomy" id="1162966"/>
    <lineage>
        <taxon>Bacteria</taxon>
        <taxon>Bacillati</taxon>
        <taxon>Actinomycetota</taxon>
        <taxon>Actinomycetes</taxon>
        <taxon>Micrococcales</taxon>
        <taxon>Microbacteriaceae</taxon>
        <taxon>Naasia</taxon>
    </lineage>
</organism>
<keyword evidence="2" id="KW-0489">Methyltransferase</keyword>
<evidence type="ECO:0000256" key="1">
    <source>
        <dbReference type="ARBA" id="ARBA00011900"/>
    </source>
</evidence>
<reference evidence="8" key="1">
    <citation type="journal article" date="2019" name="Int. J. Syst. Evol. Microbiol.">
        <title>The Global Catalogue of Microorganisms (GCM) 10K type strain sequencing project: providing services to taxonomists for standard genome sequencing and annotation.</title>
        <authorList>
            <consortium name="The Broad Institute Genomics Platform"/>
            <consortium name="The Broad Institute Genome Sequencing Center for Infectious Disease"/>
            <person name="Wu L."/>
            <person name="Ma J."/>
        </authorList>
    </citation>
    <scope>NUCLEOTIDE SEQUENCE [LARGE SCALE GENOMIC DNA]</scope>
    <source>
        <strain evidence="8">NBRC 108725</strain>
    </source>
</reference>
<gene>
    <name evidence="7" type="ORF">GCM10025866_30810</name>
</gene>
<evidence type="ECO:0000256" key="3">
    <source>
        <dbReference type="ARBA" id="ARBA00022679"/>
    </source>
</evidence>
<dbReference type="PANTHER" id="PTHR33841">
    <property type="entry name" value="DNA METHYLTRANSFERASE YEEA-RELATED"/>
    <property type="match status" value="1"/>
</dbReference>
<keyword evidence="4" id="KW-0949">S-adenosyl-L-methionine</keyword>
<feature type="domain" description="Type II methyltransferase M.TaqI-like" evidence="6">
    <location>
        <begin position="117"/>
        <end position="296"/>
    </location>
</feature>
<dbReference type="Proteomes" id="UP001321498">
    <property type="component" value="Chromosome"/>
</dbReference>
<evidence type="ECO:0000259" key="6">
    <source>
        <dbReference type="Pfam" id="PF07669"/>
    </source>
</evidence>
<dbReference type="EMBL" id="AP027731">
    <property type="protein sequence ID" value="BDZ47172.1"/>
    <property type="molecule type" value="Genomic_DNA"/>
</dbReference>
<keyword evidence="8" id="KW-1185">Reference proteome</keyword>
<dbReference type="PROSITE" id="PS00092">
    <property type="entry name" value="N6_MTASE"/>
    <property type="match status" value="1"/>
</dbReference>
<evidence type="ECO:0000256" key="2">
    <source>
        <dbReference type="ARBA" id="ARBA00022603"/>
    </source>
</evidence>
<evidence type="ECO:0000256" key="4">
    <source>
        <dbReference type="ARBA" id="ARBA00022691"/>
    </source>
</evidence>
<dbReference type="Gene3D" id="3.40.50.150">
    <property type="entry name" value="Vaccinia Virus protein VP39"/>
    <property type="match status" value="1"/>
</dbReference>
<dbReference type="RefSeq" id="WP_286277122.1">
    <property type="nucleotide sequence ID" value="NZ_AP027731.1"/>
</dbReference>
<dbReference type="EC" id="2.1.1.72" evidence="1"/>
<accession>A0ABM8GFP1</accession>
<sequence length="552" mass="61080">MTDTTTVGMSLSFGEMLRRDRQNRAPDVLNTIASLSSDEVFTPPEFANKMLDTLEEAWADDHKGASIWADPDVTFLDPATKSGVFLREITKRLVEGQGNPPEGSDKRKALVDRVLTKQVFAIGMTTLTALIARRSVYCSKDATGKHSVAPSSASPDGNIWFQRTAHTWVGDRCVYCPASKEGYERGDQAETYAYALLHHTDPKSLIVRLFGENMHFDVIVGNPPYQLDDGGAGKSAAPIYHRFVQAAKALQPQYLTMVTPSRWMAGGKGLDEFRAEMLADDRIRSITDFIDSDEAFPGVDIAGGVSYFLWSRDFHGRCSVTTIVRGRKTRPTERRLNEFDVFVRHSDAISILHKVWPGGHDPLKSLSVKVSGRKAFGFATTDRGAPTTEGINTPVTLMSSGGDGYIPRASVTSNAEWIDKWKATVSRAAPAGGRPDRDGRYYGLSSIRVVRPGYVTTEAYPVVSAFDTELEAERMCAYLKSRFVRFLLSLRAANQSVTRSTFAFVPDLPMDRVWTDEELYAKYDVSLDEQAYIESLVRPMVVDSASTQSGEV</sequence>
<keyword evidence="7" id="KW-0540">Nuclease</keyword>
<dbReference type="GO" id="GO:0004519">
    <property type="term" value="F:endonuclease activity"/>
    <property type="evidence" value="ECO:0007669"/>
    <property type="project" value="UniProtKB-KW"/>
</dbReference>
<dbReference type="InterPro" id="IPR050953">
    <property type="entry name" value="N4_N6_ade-DNA_methylase"/>
</dbReference>
<comment type="catalytic activity">
    <reaction evidence="5">
        <text>a 2'-deoxyadenosine in DNA + S-adenosyl-L-methionine = an N(6)-methyl-2'-deoxyadenosine in DNA + S-adenosyl-L-homocysteine + H(+)</text>
        <dbReference type="Rhea" id="RHEA:15197"/>
        <dbReference type="Rhea" id="RHEA-COMP:12418"/>
        <dbReference type="Rhea" id="RHEA-COMP:12419"/>
        <dbReference type="ChEBI" id="CHEBI:15378"/>
        <dbReference type="ChEBI" id="CHEBI:57856"/>
        <dbReference type="ChEBI" id="CHEBI:59789"/>
        <dbReference type="ChEBI" id="CHEBI:90615"/>
        <dbReference type="ChEBI" id="CHEBI:90616"/>
        <dbReference type="EC" id="2.1.1.72"/>
    </reaction>
</comment>
<dbReference type="SUPFAM" id="SSF53335">
    <property type="entry name" value="S-adenosyl-L-methionine-dependent methyltransferases"/>
    <property type="match status" value="1"/>
</dbReference>
<evidence type="ECO:0000256" key="5">
    <source>
        <dbReference type="ARBA" id="ARBA00047942"/>
    </source>
</evidence>